<reference evidence="1 2" key="1">
    <citation type="submission" date="2022-04" db="EMBL/GenBank/DDBJ databases">
        <title>Roseobacter sp. WL0113 is a bacterium isolated from neritic sediment.</title>
        <authorList>
            <person name="Wang L."/>
            <person name="He W."/>
            <person name="Zhang D.-F."/>
        </authorList>
    </citation>
    <scope>NUCLEOTIDE SEQUENCE [LARGE SCALE GENOMIC DNA]</scope>
    <source>
        <strain evidence="1 2">WL0113</strain>
    </source>
</reference>
<dbReference type="InterPro" id="IPR007396">
    <property type="entry name" value="TR_PAI2-type"/>
</dbReference>
<dbReference type="PANTHER" id="PTHR35802">
    <property type="entry name" value="PROTEASE SYNTHASE AND SPORULATION PROTEIN PAI 2"/>
    <property type="match status" value="1"/>
</dbReference>
<comment type="caution">
    <text evidence="1">The sequence shown here is derived from an EMBL/GenBank/DDBJ whole genome shotgun (WGS) entry which is preliminary data.</text>
</comment>
<evidence type="ECO:0000313" key="1">
    <source>
        <dbReference type="EMBL" id="MCV3269804.1"/>
    </source>
</evidence>
<name>A0ABT3B9F6_9RHOB</name>
<dbReference type="EMBL" id="JALIEB010000001">
    <property type="protein sequence ID" value="MCV3269804.1"/>
    <property type="molecule type" value="Genomic_DNA"/>
</dbReference>
<dbReference type="SUPFAM" id="SSF50475">
    <property type="entry name" value="FMN-binding split barrel"/>
    <property type="match status" value="1"/>
</dbReference>
<evidence type="ECO:0000313" key="2">
    <source>
        <dbReference type="Proteomes" id="UP001208690"/>
    </source>
</evidence>
<protein>
    <submittedName>
        <fullName evidence="1">FMN-binding negative transcriptional regulator</fullName>
    </submittedName>
</protein>
<dbReference type="InterPro" id="IPR012349">
    <property type="entry name" value="Split_barrel_FMN-bd"/>
</dbReference>
<organism evidence="1 2">
    <name type="scientific">Roseobacter sinensis</name>
    <dbReference type="NCBI Taxonomy" id="2931391"/>
    <lineage>
        <taxon>Bacteria</taxon>
        <taxon>Pseudomonadati</taxon>
        <taxon>Pseudomonadota</taxon>
        <taxon>Alphaproteobacteria</taxon>
        <taxon>Rhodobacterales</taxon>
        <taxon>Roseobacteraceae</taxon>
        <taxon>Roseobacter</taxon>
    </lineage>
</organism>
<accession>A0ABT3B9F6</accession>
<dbReference type="Proteomes" id="UP001208690">
    <property type="component" value="Unassembled WGS sequence"/>
</dbReference>
<gene>
    <name evidence="1" type="ORF">MUB52_00050</name>
</gene>
<dbReference type="RefSeq" id="WP_263842137.1">
    <property type="nucleotide sequence ID" value="NZ_JALIEB010000001.1"/>
</dbReference>
<sequence length="210" mass="23325">MHPNPVFHTQTEDQNLAFARERAFGVLAVSGSEAPWLSHVPFLLDEDGASLGLHLLRSNPIARALTERRRPARLAVSGPDSYVSPDWYGVDDEVPTWNYIAVHLTGTLELRPQAELHDLLDRQSAVFEERLLPKTPWVTGKMSDGVMARMMRAIVPCRMQVTEVDGTWKLNQNKPDAVRQQAADHVEAFGQGTELAVLAALMRGANGQRP</sequence>
<keyword evidence="2" id="KW-1185">Reference proteome</keyword>
<dbReference type="PIRSF" id="PIRSF010372">
    <property type="entry name" value="PaiB"/>
    <property type="match status" value="1"/>
</dbReference>
<dbReference type="Gene3D" id="2.30.110.10">
    <property type="entry name" value="Electron Transport, Fmn-binding Protein, Chain A"/>
    <property type="match status" value="1"/>
</dbReference>
<proteinExistence type="predicted"/>
<dbReference type="Pfam" id="PF04299">
    <property type="entry name" value="FMN_bind_2"/>
    <property type="match status" value="1"/>
</dbReference>
<dbReference type="PANTHER" id="PTHR35802:SF1">
    <property type="entry name" value="PROTEASE SYNTHASE AND SPORULATION PROTEIN PAI 2"/>
    <property type="match status" value="1"/>
</dbReference>